<name>A0A1L9TK90_9EURO</name>
<evidence type="ECO:0000256" key="1">
    <source>
        <dbReference type="SAM" id="MobiDB-lite"/>
    </source>
</evidence>
<dbReference type="RefSeq" id="XP_040703643.1">
    <property type="nucleotide sequence ID" value="XM_040844799.1"/>
</dbReference>
<organism evidence="2 3">
    <name type="scientific">Aspergillus sydowii CBS 593.65</name>
    <dbReference type="NCBI Taxonomy" id="1036612"/>
    <lineage>
        <taxon>Eukaryota</taxon>
        <taxon>Fungi</taxon>
        <taxon>Dikarya</taxon>
        <taxon>Ascomycota</taxon>
        <taxon>Pezizomycotina</taxon>
        <taxon>Eurotiomycetes</taxon>
        <taxon>Eurotiomycetidae</taxon>
        <taxon>Eurotiales</taxon>
        <taxon>Aspergillaceae</taxon>
        <taxon>Aspergillus</taxon>
        <taxon>Aspergillus subgen. Nidulantes</taxon>
    </lineage>
</organism>
<keyword evidence="3" id="KW-1185">Reference proteome</keyword>
<protein>
    <submittedName>
        <fullName evidence="2">Uncharacterized protein</fullName>
    </submittedName>
</protein>
<dbReference type="AlphaFoldDB" id="A0A1L9TK90"/>
<feature type="compositionally biased region" description="Basic and acidic residues" evidence="1">
    <location>
        <begin position="54"/>
        <end position="66"/>
    </location>
</feature>
<dbReference type="EMBL" id="KV878585">
    <property type="protein sequence ID" value="OJJ59837.1"/>
    <property type="molecule type" value="Genomic_DNA"/>
</dbReference>
<reference evidence="3" key="1">
    <citation type="journal article" date="2017" name="Genome Biol.">
        <title>Comparative genomics reveals high biological diversity and specific adaptations in the industrially and medically important fungal genus Aspergillus.</title>
        <authorList>
            <person name="de Vries R.P."/>
            <person name="Riley R."/>
            <person name="Wiebenga A."/>
            <person name="Aguilar-Osorio G."/>
            <person name="Amillis S."/>
            <person name="Uchima C.A."/>
            <person name="Anderluh G."/>
            <person name="Asadollahi M."/>
            <person name="Askin M."/>
            <person name="Barry K."/>
            <person name="Battaglia E."/>
            <person name="Bayram O."/>
            <person name="Benocci T."/>
            <person name="Braus-Stromeyer S.A."/>
            <person name="Caldana C."/>
            <person name="Canovas D."/>
            <person name="Cerqueira G.C."/>
            <person name="Chen F."/>
            <person name="Chen W."/>
            <person name="Choi C."/>
            <person name="Clum A."/>
            <person name="Dos Santos R.A."/>
            <person name="Damasio A.R."/>
            <person name="Diallinas G."/>
            <person name="Emri T."/>
            <person name="Fekete E."/>
            <person name="Flipphi M."/>
            <person name="Freyberg S."/>
            <person name="Gallo A."/>
            <person name="Gournas C."/>
            <person name="Habgood R."/>
            <person name="Hainaut M."/>
            <person name="Harispe M.L."/>
            <person name="Henrissat B."/>
            <person name="Hilden K.S."/>
            <person name="Hope R."/>
            <person name="Hossain A."/>
            <person name="Karabika E."/>
            <person name="Karaffa L."/>
            <person name="Karanyi Z."/>
            <person name="Krasevec N."/>
            <person name="Kuo A."/>
            <person name="Kusch H."/>
            <person name="LaButti K."/>
            <person name="Lagendijk E.L."/>
            <person name="Lapidus A."/>
            <person name="Levasseur A."/>
            <person name="Lindquist E."/>
            <person name="Lipzen A."/>
            <person name="Logrieco A.F."/>
            <person name="MacCabe A."/>
            <person name="Maekelae M.R."/>
            <person name="Malavazi I."/>
            <person name="Melin P."/>
            <person name="Meyer V."/>
            <person name="Mielnichuk N."/>
            <person name="Miskei M."/>
            <person name="Molnar A.P."/>
            <person name="Mule G."/>
            <person name="Ngan C.Y."/>
            <person name="Orejas M."/>
            <person name="Orosz E."/>
            <person name="Ouedraogo J.P."/>
            <person name="Overkamp K.M."/>
            <person name="Park H.-S."/>
            <person name="Perrone G."/>
            <person name="Piumi F."/>
            <person name="Punt P.J."/>
            <person name="Ram A.F."/>
            <person name="Ramon A."/>
            <person name="Rauscher S."/>
            <person name="Record E."/>
            <person name="Riano-Pachon D.M."/>
            <person name="Robert V."/>
            <person name="Roehrig J."/>
            <person name="Ruller R."/>
            <person name="Salamov A."/>
            <person name="Salih N.S."/>
            <person name="Samson R.A."/>
            <person name="Sandor E."/>
            <person name="Sanguinetti M."/>
            <person name="Schuetze T."/>
            <person name="Sepcic K."/>
            <person name="Shelest E."/>
            <person name="Sherlock G."/>
            <person name="Sophianopoulou V."/>
            <person name="Squina F.M."/>
            <person name="Sun H."/>
            <person name="Susca A."/>
            <person name="Todd R.B."/>
            <person name="Tsang A."/>
            <person name="Unkles S.E."/>
            <person name="van de Wiele N."/>
            <person name="van Rossen-Uffink D."/>
            <person name="Oliveira J.V."/>
            <person name="Vesth T.C."/>
            <person name="Visser J."/>
            <person name="Yu J.-H."/>
            <person name="Zhou M."/>
            <person name="Andersen M.R."/>
            <person name="Archer D.B."/>
            <person name="Baker S.E."/>
            <person name="Benoit I."/>
            <person name="Brakhage A.A."/>
            <person name="Braus G.H."/>
            <person name="Fischer R."/>
            <person name="Frisvad J.C."/>
            <person name="Goldman G.H."/>
            <person name="Houbraken J."/>
            <person name="Oakley B."/>
            <person name="Pocsi I."/>
            <person name="Scazzocchio C."/>
            <person name="Seiboth B."/>
            <person name="vanKuyk P.A."/>
            <person name="Wortman J."/>
            <person name="Dyer P.S."/>
            <person name="Grigoriev I.V."/>
        </authorList>
    </citation>
    <scope>NUCLEOTIDE SEQUENCE [LARGE SCALE GENOMIC DNA]</scope>
    <source>
        <strain evidence="3">CBS 593.65</strain>
    </source>
</reference>
<feature type="region of interest" description="Disordered" evidence="1">
    <location>
        <begin position="22"/>
        <end position="100"/>
    </location>
</feature>
<dbReference type="VEuPathDB" id="FungiDB:ASPSYDRAFT_30669"/>
<evidence type="ECO:0000313" key="3">
    <source>
        <dbReference type="Proteomes" id="UP000184356"/>
    </source>
</evidence>
<accession>A0A1L9TK90</accession>
<feature type="compositionally biased region" description="Basic and acidic residues" evidence="1">
    <location>
        <begin position="26"/>
        <end position="45"/>
    </location>
</feature>
<dbReference type="Proteomes" id="UP000184356">
    <property type="component" value="Unassembled WGS sequence"/>
</dbReference>
<feature type="compositionally biased region" description="Polar residues" evidence="1">
    <location>
        <begin position="75"/>
        <end position="100"/>
    </location>
</feature>
<gene>
    <name evidence="2" type="ORF">ASPSYDRAFT_30669</name>
</gene>
<sequence length="206" mass="22826">MLPLATDLPKITQMLRSALHSTGSRFLDRQRRNEKADVSRRELRPGKVVKRAQSKGEEPGQQEKRGLAGARLQQHPRQQFNEASSAWGSSPNQRPATNTSRVCAAPNGFTLLAKIPSAVRLMALRLSRATLSFPVPACLSYDSEDSSRLLGALWRCYLRSTYCTVWTCSSQGRARCVVDSASLAAQGRRSTEIFSVLSLRLHPLCE</sequence>
<proteinExistence type="predicted"/>
<evidence type="ECO:0000313" key="2">
    <source>
        <dbReference type="EMBL" id="OJJ59837.1"/>
    </source>
</evidence>
<dbReference type="GeneID" id="63760872"/>